<dbReference type="PROSITE" id="PS50166">
    <property type="entry name" value="IMPORTIN_B_NT"/>
    <property type="match status" value="1"/>
</dbReference>
<evidence type="ECO:0000256" key="3">
    <source>
        <dbReference type="ARBA" id="ARBA00022448"/>
    </source>
</evidence>
<feature type="domain" description="Importin N-terminal" evidence="9">
    <location>
        <begin position="54"/>
        <end position="117"/>
    </location>
</feature>
<accession>A0A078B3M8</accession>
<dbReference type="GO" id="GO:0005737">
    <property type="term" value="C:cytoplasm"/>
    <property type="evidence" value="ECO:0007669"/>
    <property type="project" value="UniProtKB-SubCell"/>
</dbReference>
<dbReference type="Gene3D" id="1.25.10.10">
    <property type="entry name" value="Leucine-rich Repeat Variant"/>
    <property type="match status" value="1"/>
</dbReference>
<reference evidence="10 11" key="1">
    <citation type="submission" date="2014-06" db="EMBL/GenBank/DDBJ databases">
        <authorList>
            <person name="Swart Estienne"/>
        </authorList>
    </citation>
    <scope>NUCLEOTIDE SEQUENCE [LARGE SCALE GENOMIC DNA]</scope>
    <source>
        <strain evidence="10 11">130c</strain>
    </source>
</reference>
<evidence type="ECO:0000256" key="2">
    <source>
        <dbReference type="ARBA" id="ARBA00004496"/>
    </source>
</evidence>
<dbReference type="GO" id="GO:0006606">
    <property type="term" value="P:protein import into nucleus"/>
    <property type="evidence" value="ECO:0007669"/>
    <property type="project" value="InterPro"/>
</dbReference>
<evidence type="ECO:0000256" key="7">
    <source>
        <dbReference type="ARBA" id="ARBA00023242"/>
    </source>
</evidence>
<evidence type="ECO:0000313" key="10">
    <source>
        <dbReference type="EMBL" id="CDW89140.1"/>
    </source>
</evidence>
<dbReference type="GO" id="GO:0031267">
    <property type="term" value="F:small GTPase binding"/>
    <property type="evidence" value="ECO:0007669"/>
    <property type="project" value="InterPro"/>
</dbReference>
<proteinExistence type="predicted"/>
<dbReference type="InterPro" id="IPR001494">
    <property type="entry name" value="Importin-beta_N"/>
</dbReference>
<feature type="compositionally biased region" description="Acidic residues" evidence="8">
    <location>
        <begin position="818"/>
        <end position="843"/>
    </location>
</feature>
<keyword evidence="6" id="KW-0653">Protein transport</keyword>
<dbReference type="InterPro" id="IPR016024">
    <property type="entry name" value="ARM-type_fold"/>
</dbReference>
<feature type="region of interest" description="Disordered" evidence="8">
    <location>
        <begin position="816"/>
        <end position="843"/>
    </location>
</feature>
<dbReference type="InParanoid" id="A0A078B3M8"/>
<dbReference type="PANTHER" id="PTHR10527">
    <property type="entry name" value="IMPORTIN BETA"/>
    <property type="match status" value="1"/>
</dbReference>
<dbReference type="SUPFAM" id="SSF48371">
    <property type="entry name" value="ARM repeat"/>
    <property type="match status" value="2"/>
</dbReference>
<keyword evidence="3" id="KW-0813">Transport</keyword>
<evidence type="ECO:0000313" key="11">
    <source>
        <dbReference type="Proteomes" id="UP000039865"/>
    </source>
</evidence>
<keyword evidence="5" id="KW-0677">Repeat</keyword>
<protein>
    <submittedName>
        <fullName evidence="10">Probable importin subunit beta-4-like</fullName>
    </submittedName>
</protein>
<dbReference type="InterPro" id="IPR057672">
    <property type="entry name" value="TPR_IPO4/5"/>
</dbReference>
<organism evidence="10 11">
    <name type="scientific">Stylonychia lemnae</name>
    <name type="common">Ciliate</name>
    <dbReference type="NCBI Taxonomy" id="5949"/>
    <lineage>
        <taxon>Eukaryota</taxon>
        <taxon>Sar</taxon>
        <taxon>Alveolata</taxon>
        <taxon>Ciliophora</taxon>
        <taxon>Intramacronucleata</taxon>
        <taxon>Spirotrichea</taxon>
        <taxon>Stichotrichia</taxon>
        <taxon>Sporadotrichida</taxon>
        <taxon>Oxytrichidae</taxon>
        <taxon>Stylonychinae</taxon>
        <taxon>Stylonychia</taxon>
    </lineage>
</organism>
<dbReference type="Pfam" id="PF25780">
    <property type="entry name" value="TPR_IPO5"/>
    <property type="match status" value="1"/>
</dbReference>
<dbReference type="InterPro" id="IPR011989">
    <property type="entry name" value="ARM-like"/>
</dbReference>
<evidence type="ECO:0000256" key="8">
    <source>
        <dbReference type="SAM" id="MobiDB-lite"/>
    </source>
</evidence>
<keyword evidence="7" id="KW-0539">Nucleus</keyword>
<keyword evidence="11" id="KW-1185">Reference proteome</keyword>
<sequence length="1079" mass="123058">MENQPQIDFEAITSQDLQNILSQLFLPNTEQVKQATAILKEYFKKIKALENLLILMSQSPEQNIRQVACIYLRKIIGNLWMNLQKDYQDKTKILLLQRFVEEPVPLIKKNIADVIGSLGKILIPNKEWNELFQFFFQYSSSEKLIDKELAMILLSVIIEYFSVDEIKAYYDNLNKIIEGHLQSGVVSLQTLAIETVNKIAQTPKAIKILKKYKNLIPLVMAALQLDQEDMIQRVFETLNEFVEIKKVLAPHLELLIDAALKISSNNGFSLNLREITMLFLEQIAENYSRYLIKKNLVHIIDRIIETGFIIASESEQDFEGEQDTPHTLSLYMIVNFATEVPNTVVYPILMKYVEKFGTSPKELERKAAIKVLGYVCDSTCLDMIKEDMDKITIFIVSKLQDQSFIVREATAETVGKFSEYVVPDFLDMHEKVVPSLLKVLQELTPANDLTIQKSLFALHEFTNNLQDDVKNYLQILIPLLLSYIQNHQFSRDVRYWALTALGSIESSAQKRILPYQEQILKALYDTIVNESLGSSEQLVRGQALMCAGQLAAAVGKDKFPTDCIEAFTKYGLQFLTEQNKYELRETAISYFAEISRILRNDMAPILDQVLNEILNSCKSNAGVKEEIQQKPKEAFSLDSDSEDEADLVGMDVDVNFIDEKSAAVHALGNIALHCCGLLLPRMQEILDVLSEISFYFHENIRYHVCQTYLQIAIGLLRHLINIDAKFQWKKGLPVQIPLPDKVQEFIDQIIFPHYYKIFEDEANKEVIEKTLECIREMCEELGPGSVVNQLDNLHNMILLLLDKQAFCQTKAKDFKGEVEEDDGDEFQDDDQDEEEDDEDDEDLDHDEIILGNTTDVIISLAKALGDQYMTFMAKIGPSLVKYLDDSHPTSDRVMVIGCLTESFNNCPAAIPIYYNDFLQIVLKNSNTDHSGLNRNCAYAIGILAEKSGILLQQNLTQVLAVLNNLFNQSEEQDAKDNVIAATCRVAQNYSQLVPFDQLLDFILKNIPLTGDLNENETALKFAFNIFSLNEKCDEISDHFKQEVGKFIKNVIMTNNLALLQELESKMSAEEKQDLAKYLL</sequence>
<dbReference type="InterPro" id="IPR057600">
    <property type="entry name" value="TORTIFOLIA1/SINE1-2_N"/>
</dbReference>
<evidence type="ECO:0000256" key="6">
    <source>
        <dbReference type="ARBA" id="ARBA00022927"/>
    </source>
</evidence>
<evidence type="ECO:0000256" key="4">
    <source>
        <dbReference type="ARBA" id="ARBA00022490"/>
    </source>
</evidence>
<name>A0A078B3M8_STYLE</name>
<dbReference type="EMBL" id="CCKQ01017276">
    <property type="protein sequence ID" value="CDW89140.1"/>
    <property type="molecule type" value="Genomic_DNA"/>
</dbReference>
<comment type="subcellular location">
    <subcellularLocation>
        <location evidence="2">Cytoplasm</location>
    </subcellularLocation>
    <subcellularLocation>
        <location evidence="1">Nucleus</location>
    </subcellularLocation>
</comment>
<evidence type="ECO:0000259" key="9">
    <source>
        <dbReference type="PROSITE" id="PS50166"/>
    </source>
</evidence>
<dbReference type="InterPro" id="IPR040122">
    <property type="entry name" value="Importin_beta"/>
</dbReference>
<dbReference type="OrthoDB" id="7862313at2759"/>
<keyword evidence="4" id="KW-0963">Cytoplasm</keyword>
<dbReference type="OMA" id="ANACGCV"/>
<gene>
    <name evidence="10" type="primary">Contig5040.g5395</name>
    <name evidence="10" type="ORF">STYLEM_18271</name>
</gene>
<dbReference type="Proteomes" id="UP000039865">
    <property type="component" value="Unassembled WGS sequence"/>
</dbReference>
<dbReference type="Pfam" id="PF24714">
    <property type="entry name" value="TOR1L1_N"/>
    <property type="match status" value="1"/>
</dbReference>
<dbReference type="AlphaFoldDB" id="A0A078B3M8"/>
<evidence type="ECO:0000256" key="1">
    <source>
        <dbReference type="ARBA" id="ARBA00004123"/>
    </source>
</evidence>
<evidence type="ECO:0000256" key="5">
    <source>
        <dbReference type="ARBA" id="ARBA00022737"/>
    </source>
</evidence>